<feature type="compositionally biased region" description="Basic and acidic residues" evidence="5">
    <location>
        <begin position="362"/>
        <end position="375"/>
    </location>
</feature>
<dbReference type="InterPro" id="IPR033697">
    <property type="entry name" value="Ribonuclease_T2_eukaryotic"/>
</dbReference>
<dbReference type="SUPFAM" id="SSF55895">
    <property type="entry name" value="Ribonuclease Rh-like"/>
    <property type="match status" value="1"/>
</dbReference>
<dbReference type="InterPro" id="IPR033130">
    <property type="entry name" value="RNase_T2_His_AS_2"/>
</dbReference>
<dbReference type="Gene3D" id="3.90.730.10">
    <property type="entry name" value="Ribonuclease T2-like"/>
    <property type="match status" value="1"/>
</dbReference>
<comment type="similarity">
    <text evidence="1 4">Belongs to the RNase T2 family.</text>
</comment>
<dbReference type="SUPFAM" id="SSF50729">
    <property type="entry name" value="PH domain-like"/>
    <property type="match status" value="1"/>
</dbReference>
<dbReference type="GO" id="GO:0006401">
    <property type="term" value="P:RNA catabolic process"/>
    <property type="evidence" value="ECO:0007669"/>
    <property type="project" value="TreeGrafter"/>
</dbReference>
<evidence type="ECO:0000256" key="5">
    <source>
        <dbReference type="SAM" id="MobiDB-lite"/>
    </source>
</evidence>
<organism evidence="7 8">
    <name type="scientific">Trichinella britovi</name>
    <name type="common">Parasitic roundworm</name>
    <dbReference type="NCBI Taxonomy" id="45882"/>
    <lineage>
        <taxon>Eukaryota</taxon>
        <taxon>Metazoa</taxon>
        <taxon>Ecdysozoa</taxon>
        <taxon>Nematoda</taxon>
        <taxon>Enoplea</taxon>
        <taxon>Dorylaimia</taxon>
        <taxon>Trichinellida</taxon>
        <taxon>Trichinellidae</taxon>
        <taxon>Trichinella</taxon>
    </lineage>
</organism>
<dbReference type="InterPro" id="IPR011993">
    <property type="entry name" value="PH-like_dom_sf"/>
</dbReference>
<dbReference type="GO" id="GO:0033897">
    <property type="term" value="F:ribonuclease T2 activity"/>
    <property type="evidence" value="ECO:0007669"/>
    <property type="project" value="InterPro"/>
</dbReference>
<reference evidence="7 8" key="1">
    <citation type="submission" date="2015-01" db="EMBL/GenBank/DDBJ databases">
        <title>Evolution of Trichinella species and genotypes.</title>
        <authorList>
            <person name="Korhonen P.K."/>
            <person name="Edoardo P."/>
            <person name="Giuseppe L.R."/>
            <person name="Gasser R.B."/>
        </authorList>
    </citation>
    <scope>NUCLEOTIDE SEQUENCE [LARGE SCALE GENOMIC DNA]</scope>
    <source>
        <strain evidence="7">ISS120</strain>
    </source>
</reference>
<feature type="region of interest" description="Disordered" evidence="5">
    <location>
        <begin position="341"/>
        <end position="413"/>
    </location>
</feature>
<proteinExistence type="inferred from homology"/>
<dbReference type="STRING" id="45882.A0A0V1CD73"/>
<gene>
    <name evidence="7" type="primary">Enah</name>
    <name evidence="7" type="ORF">T03_14655</name>
</gene>
<evidence type="ECO:0000256" key="1">
    <source>
        <dbReference type="ARBA" id="ARBA00007469"/>
    </source>
</evidence>
<dbReference type="InterPro" id="IPR018188">
    <property type="entry name" value="RNase_T2_His_AS_1"/>
</dbReference>
<evidence type="ECO:0000256" key="3">
    <source>
        <dbReference type="PIRSR" id="PIRSR633697-1"/>
    </source>
</evidence>
<dbReference type="Pfam" id="PF00445">
    <property type="entry name" value="Ribonuclease_T2"/>
    <property type="match status" value="1"/>
</dbReference>
<name>A0A0V1CD73_TRIBR</name>
<feature type="compositionally biased region" description="Polar residues" evidence="5">
    <location>
        <begin position="208"/>
        <end position="220"/>
    </location>
</feature>
<dbReference type="InterPro" id="IPR000697">
    <property type="entry name" value="WH1/EVH1_dom"/>
</dbReference>
<dbReference type="PROSITE" id="PS50229">
    <property type="entry name" value="WH1"/>
    <property type="match status" value="1"/>
</dbReference>
<comment type="caution">
    <text evidence="7">The sequence shown here is derived from an EMBL/GenBank/DDBJ whole genome shotgun (WGS) entry which is preliminary data.</text>
</comment>
<dbReference type="GO" id="GO:0005576">
    <property type="term" value="C:extracellular region"/>
    <property type="evidence" value="ECO:0007669"/>
    <property type="project" value="TreeGrafter"/>
</dbReference>
<evidence type="ECO:0000256" key="2">
    <source>
        <dbReference type="ARBA" id="ARBA00023157"/>
    </source>
</evidence>
<dbReference type="CDD" id="cd01061">
    <property type="entry name" value="RNase_T2_euk"/>
    <property type="match status" value="1"/>
</dbReference>
<feature type="domain" description="WH1" evidence="6">
    <location>
        <begin position="10"/>
        <end position="132"/>
    </location>
</feature>
<dbReference type="PROSITE" id="PS00530">
    <property type="entry name" value="RNASE_T2_1"/>
    <property type="match status" value="1"/>
</dbReference>
<keyword evidence="8" id="KW-1185">Reference proteome</keyword>
<evidence type="ECO:0000259" key="6">
    <source>
        <dbReference type="PROSITE" id="PS50229"/>
    </source>
</evidence>
<protein>
    <submittedName>
        <fullName evidence="7">Ribonuclease Oy</fullName>
    </submittedName>
</protein>
<evidence type="ECO:0000313" key="7">
    <source>
        <dbReference type="EMBL" id="KRY47258.1"/>
    </source>
</evidence>
<dbReference type="PANTHER" id="PTHR11240">
    <property type="entry name" value="RIBONUCLEASE T2"/>
    <property type="match status" value="1"/>
</dbReference>
<feature type="active site" evidence="3">
    <location>
        <position position="690"/>
    </location>
</feature>
<dbReference type="AlphaFoldDB" id="A0A0V1CD73"/>
<dbReference type="InterPro" id="IPR001568">
    <property type="entry name" value="RNase_T2-like"/>
</dbReference>
<dbReference type="InterPro" id="IPR036430">
    <property type="entry name" value="RNase_T2-like_sf"/>
</dbReference>
<dbReference type="Proteomes" id="UP000054653">
    <property type="component" value="Unassembled WGS sequence"/>
</dbReference>
<feature type="compositionally biased region" description="Pro residues" evidence="5">
    <location>
        <begin position="257"/>
        <end position="266"/>
    </location>
</feature>
<sequence>LFEFYLLLVFKSSAYQLLTRSVGKLFFRHVKNQWSPFKLVFSTMTMRLRNGYQLEEAKSRKCQKCRSCIMLKTILFVVINCAIIPGLKYNFTSDTFHQWRDHINQKLYGLNFLNLEDAVTFGTVMSRVLEMINSYRTQAQSNVNRPSMAYTEQGSVTVSRQTVNGNTTSVLQDNMEMRMDNFDLRRPIQQENSANNNAYCSMSGGGRTVSQGTLASSPSKPTAPMPPTIQPASSQAAYGQCKRPIPPASTRAQVMSDPPPAPPPPTRSMTTSTPSRQSMAQALASAKLRPVPDEVKNARSSSTGSITETANLNRFGTISSQAHHSIISEITSAIARRNLLKEGGGNQSPSSAVSEVNADQENTPRSDPEIRKNFENRSSAGGRLSCAPVNTDSPQVHRKAPSGSSLSSQDDGMALRTAPSGAVVVNGQSNDPLEQIKMEIILCMKEEVSRAKAEILECKQFRDDLIIIVICIGKRFYDMCMNNIEKVHQKLACVNTLVKNDNAEMTTLSLVEQSTTSSNCLGCLISFHLIFCQIFLASNLFIFNSCARPMMPSRNTLVVLYGSLPLKRKKKMAMICYYVEISGSPTILTLVCCGGTWDYYVFTQVWPPGICFVGEGETTPCLKSFKQWTIHGLWPSFSKSQHASPAFCYNKTGFHVNDLQQIIPSLNTFWPNLLKNKSESSLWRHEWLKHGTCAFETLDSTSAFKYFQLGIQLKLLYSVDLILKMNGIVPTLKNSYKASDFALAVKKATQVWPTVSCTFKKCYKRWLLADIRLCFTKTLLSEDCFASKSFLKFQPDHNNSTEDSTTLPQICKCPDYVPIWYIPAE</sequence>
<dbReference type="EMBL" id="JYDI01000249">
    <property type="protein sequence ID" value="KRY47258.1"/>
    <property type="molecule type" value="Genomic_DNA"/>
</dbReference>
<dbReference type="OrthoDB" id="31170at2759"/>
<feature type="non-terminal residue" evidence="7">
    <location>
        <position position="1"/>
    </location>
</feature>
<feature type="active site" evidence="3">
    <location>
        <position position="686"/>
    </location>
</feature>
<dbReference type="PROSITE" id="PS00531">
    <property type="entry name" value="RNASE_T2_2"/>
    <property type="match status" value="1"/>
</dbReference>
<keyword evidence="2" id="KW-1015">Disulfide bond</keyword>
<dbReference type="Pfam" id="PF00568">
    <property type="entry name" value="WH1"/>
    <property type="match status" value="1"/>
</dbReference>
<feature type="compositionally biased region" description="Polar residues" evidence="5">
    <location>
        <begin position="347"/>
        <end position="361"/>
    </location>
</feature>
<feature type="region of interest" description="Disordered" evidence="5">
    <location>
        <begin position="195"/>
        <end position="304"/>
    </location>
</feature>
<evidence type="ECO:0000313" key="8">
    <source>
        <dbReference type="Proteomes" id="UP000054653"/>
    </source>
</evidence>
<dbReference type="GO" id="GO:0003723">
    <property type="term" value="F:RNA binding"/>
    <property type="evidence" value="ECO:0007669"/>
    <property type="project" value="InterPro"/>
</dbReference>
<dbReference type="Gene3D" id="2.30.29.30">
    <property type="entry name" value="Pleckstrin-homology domain (PH domain)/Phosphotyrosine-binding domain (PTB)"/>
    <property type="match status" value="1"/>
</dbReference>
<dbReference type="PANTHER" id="PTHR11240:SF22">
    <property type="entry name" value="RIBONUCLEASE T2"/>
    <property type="match status" value="1"/>
</dbReference>
<evidence type="ECO:0000256" key="4">
    <source>
        <dbReference type="RuleBase" id="RU004328"/>
    </source>
</evidence>
<dbReference type="OMA" id="TTYEIAF"/>
<accession>A0A0V1CD73</accession>
<feature type="active site" evidence="3">
    <location>
        <position position="631"/>
    </location>
</feature>